<accession>A0A2T5YD67</accession>
<sequence length="149" mass="16800">MHHSKGTALIQIGGKERPIYFGFMQSRIFCELRGKEYYEYLDEVNKAFGLKDNPIPDGLTEAERTQHIVRKMDMFIMADLVYSGLAAGCKHPDYRIKQDFTADDVCFWIEGMEPEEMGKVYATLLDANKSPNEPAQAAQEAPQTEAASA</sequence>
<dbReference type="Proteomes" id="UP000244225">
    <property type="component" value="Unassembled WGS sequence"/>
</dbReference>
<reference evidence="1 2" key="1">
    <citation type="submission" date="2018-04" db="EMBL/GenBank/DDBJ databases">
        <title>Genomic Encyclopedia of Archaeal and Bacterial Type Strains, Phase II (KMG-II): from individual species to whole genera.</title>
        <authorList>
            <person name="Goeker M."/>
        </authorList>
    </citation>
    <scope>NUCLEOTIDE SEQUENCE [LARGE SCALE GENOMIC DNA]</scope>
    <source>
        <strain evidence="1 2">DSM 100162</strain>
    </source>
</reference>
<protein>
    <submittedName>
        <fullName evidence="1">Uncharacterized protein</fullName>
    </submittedName>
</protein>
<proteinExistence type="predicted"/>
<dbReference type="EMBL" id="QBKI01000011">
    <property type="protein sequence ID" value="PTX14460.1"/>
    <property type="molecule type" value="Genomic_DNA"/>
</dbReference>
<dbReference type="OrthoDB" id="9938081at2"/>
<dbReference type="AlphaFoldDB" id="A0A2T5YD67"/>
<dbReference type="RefSeq" id="WP_108213385.1">
    <property type="nucleotide sequence ID" value="NZ_QBKI01000011.1"/>
</dbReference>
<keyword evidence="2" id="KW-1185">Reference proteome</keyword>
<name>A0A2T5YD67_9BACT</name>
<evidence type="ECO:0000313" key="1">
    <source>
        <dbReference type="EMBL" id="PTX14460.1"/>
    </source>
</evidence>
<gene>
    <name evidence="1" type="ORF">C8N40_111125</name>
</gene>
<evidence type="ECO:0000313" key="2">
    <source>
        <dbReference type="Proteomes" id="UP000244225"/>
    </source>
</evidence>
<comment type="caution">
    <text evidence="1">The sequence shown here is derived from an EMBL/GenBank/DDBJ whole genome shotgun (WGS) entry which is preliminary data.</text>
</comment>
<organism evidence="1 2">
    <name type="scientific">Pontibacter mucosus</name>
    <dbReference type="NCBI Taxonomy" id="1649266"/>
    <lineage>
        <taxon>Bacteria</taxon>
        <taxon>Pseudomonadati</taxon>
        <taxon>Bacteroidota</taxon>
        <taxon>Cytophagia</taxon>
        <taxon>Cytophagales</taxon>
        <taxon>Hymenobacteraceae</taxon>
        <taxon>Pontibacter</taxon>
    </lineage>
</organism>